<evidence type="ECO:0000256" key="4">
    <source>
        <dbReference type="ARBA" id="ARBA00022801"/>
    </source>
</evidence>
<feature type="transmembrane region" description="Helical" evidence="7">
    <location>
        <begin position="116"/>
        <end position="140"/>
    </location>
</feature>
<accession>A0ABY5I2P1</accession>
<dbReference type="Pfam" id="PF01569">
    <property type="entry name" value="PAP2"/>
    <property type="match status" value="1"/>
</dbReference>
<dbReference type="EMBL" id="CP101620">
    <property type="protein sequence ID" value="UTY38338.1"/>
    <property type="molecule type" value="Genomic_DNA"/>
</dbReference>
<evidence type="ECO:0000256" key="6">
    <source>
        <dbReference type="ARBA" id="ARBA00023136"/>
    </source>
</evidence>
<gene>
    <name evidence="9" type="ORF">NMU03_11730</name>
</gene>
<evidence type="ECO:0000256" key="1">
    <source>
        <dbReference type="ARBA" id="ARBA00004651"/>
    </source>
</evidence>
<feature type="transmembrane region" description="Helical" evidence="7">
    <location>
        <begin position="34"/>
        <end position="55"/>
    </location>
</feature>
<evidence type="ECO:0000313" key="10">
    <source>
        <dbReference type="Proteomes" id="UP001060112"/>
    </source>
</evidence>
<reference evidence="9" key="1">
    <citation type="submission" date="2022-07" db="EMBL/GenBank/DDBJ databases">
        <title>Faecal culturing of patients with breast cancer.</title>
        <authorList>
            <person name="Teng N.M.Y."/>
            <person name="Kiu R."/>
            <person name="Evans R."/>
            <person name="Baker D.J."/>
            <person name="Zenner C."/>
            <person name="Robinson S.D."/>
            <person name="Hall L.J."/>
        </authorList>
    </citation>
    <scope>NUCLEOTIDE SEQUENCE</scope>
    <source>
        <strain evidence="9">LH1062</strain>
    </source>
</reference>
<dbReference type="InterPro" id="IPR036938">
    <property type="entry name" value="PAP2/HPO_sf"/>
</dbReference>
<dbReference type="Proteomes" id="UP001060112">
    <property type="component" value="Chromosome"/>
</dbReference>
<comment type="subcellular location">
    <subcellularLocation>
        <location evidence="1">Cell membrane</location>
        <topology evidence="1">Multi-pass membrane protein</topology>
    </subcellularLocation>
</comment>
<name>A0ABY5I2P1_9FIRM</name>
<proteinExistence type="predicted"/>
<evidence type="ECO:0000259" key="8">
    <source>
        <dbReference type="SMART" id="SM00014"/>
    </source>
</evidence>
<dbReference type="InterPro" id="IPR000326">
    <property type="entry name" value="PAP2/HPO"/>
</dbReference>
<keyword evidence="3 7" id="KW-0812">Transmembrane</keyword>
<dbReference type="SUPFAM" id="SSF48317">
    <property type="entry name" value="Acid phosphatase/Vanadium-dependent haloperoxidase"/>
    <property type="match status" value="1"/>
</dbReference>
<keyword evidence="10" id="KW-1185">Reference proteome</keyword>
<dbReference type="PANTHER" id="PTHR14969">
    <property type="entry name" value="SPHINGOSINE-1-PHOSPHATE PHOSPHOHYDROLASE"/>
    <property type="match status" value="1"/>
</dbReference>
<dbReference type="RefSeq" id="WP_290138600.1">
    <property type="nucleotide sequence ID" value="NZ_CP101620.1"/>
</dbReference>
<dbReference type="SMART" id="SM00014">
    <property type="entry name" value="acidPPc"/>
    <property type="match status" value="1"/>
</dbReference>
<organism evidence="9 10">
    <name type="scientific">Allocoprobacillus halotolerans</name>
    <dbReference type="NCBI Taxonomy" id="2944914"/>
    <lineage>
        <taxon>Bacteria</taxon>
        <taxon>Bacillati</taxon>
        <taxon>Bacillota</taxon>
        <taxon>Erysipelotrichia</taxon>
        <taxon>Erysipelotrichales</taxon>
        <taxon>Erysipelotrichaceae</taxon>
        <taxon>Allocoprobacillus</taxon>
    </lineage>
</organism>
<dbReference type="PANTHER" id="PTHR14969:SF62">
    <property type="entry name" value="DECAPRENYLPHOSPHORYL-5-PHOSPHORIBOSE PHOSPHATASE RV3807C-RELATED"/>
    <property type="match status" value="1"/>
</dbReference>
<evidence type="ECO:0000256" key="5">
    <source>
        <dbReference type="ARBA" id="ARBA00022989"/>
    </source>
</evidence>
<feature type="transmembrane region" description="Helical" evidence="7">
    <location>
        <begin position="61"/>
        <end position="80"/>
    </location>
</feature>
<keyword evidence="2" id="KW-1003">Cell membrane</keyword>
<evidence type="ECO:0000313" key="9">
    <source>
        <dbReference type="EMBL" id="UTY38338.1"/>
    </source>
</evidence>
<sequence length="173" mass="19512">MKTILHNIHRLDLRLSFYMTHLYQHSILNNTMKFISSCGNFGIIWLIVTGISFLNPAMRSMAIHILMALIASALIGQITIKSLIQRKRPCHLYPDIQLLIPTPHDTSFPSSHTTSAFACSTVLFLFFPTLGIFAYLFAFLTGLSRIYLFVHFLSDVICGMILGISIGIIIYCI</sequence>
<protein>
    <submittedName>
        <fullName evidence="9">Phosphatase PAP2 family protein</fullName>
    </submittedName>
</protein>
<feature type="transmembrane region" description="Helical" evidence="7">
    <location>
        <begin position="146"/>
        <end position="172"/>
    </location>
</feature>
<feature type="domain" description="Phosphatidic acid phosphatase type 2/haloperoxidase" evidence="8">
    <location>
        <begin position="62"/>
        <end position="171"/>
    </location>
</feature>
<evidence type="ECO:0000256" key="3">
    <source>
        <dbReference type="ARBA" id="ARBA00022692"/>
    </source>
</evidence>
<keyword evidence="4" id="KW-0378">Hydrolase</keyword>
<evidence type="ECO:0000256" key="2">
    <source>
        <dbReference type="ARBA" id="ARBA00022475"/>
    </source>
</evidence>
<evidence type="ECO:0000256" key="7">
    <source>
        <dbReference type="SAM" id="Phobius"/>
    </source>
</evidence>
<keyword evidence="5 7" id="KW-1133">Transmembrane helix</keyword>
<dbReference type="Gene3D" id="1.20.144.10">
    <property type="entry name" value="Phosphatidic acid phosphatase type 2/haloperoxidase"/>
    <property type="match status" value="1"/>
</dbReference>
<keyword evidence="6 7" id="KW-0472">Membrane</keyword>